<dbReference type="AlphaFoldDB" id="A0A2J0KUM7"/>
<evidence type="ECO:0000313" key="3">
    <source>
        <dbReference type="Proteomes" id="UP000230052"/>
    </source>
</evidence>
<reference evidence="2 3" key="1">
    <citation type="submission" date="2017-09" db="EMBL/GenBank/DDBJ databases">
        <title>Depth-based differentiation of microbial function through sediment-hosted aquifers and enrichment of novel symbionts in the deep terrestrial subsurface.</title>
        <authorList>
            <person name="Probst A.J."/>
            <person name="Ladd B."/>
            <person name="Jarett J.K."/>
            <person name="Geller-Mcgrath D.E."/>
            <person name="Sieber C.M."/>
            <person name="Emerson J.B."/>
            <person name="Anantharaman K."/>
            <person name="Thomas B.C."/>
            <person name="Malmstrom R."/>
            <person name="Stieglmeier M."/>
            <person name="Klingl A."/>
            <person name="Woyke T."/>
            <person name="Ryan C.M."/>
            <person name="Banfield J.F."/>
        </authorList>
    </citation>
    <scope>NUCLEOTIDE SEQUENCE [LARGE SCALE GENOMIC DNA]</scope>
    <source>
        <strain evidence="2">CG07_land_8_20_14_0_80_42_15</strain>
    </source>
</reference>
<dbReference type="InterPro" id="IPR048758">
    <property type="entry name" value="CBM30"/>
</dbReference>
<sequence>MLKKVVFLSIVINIVILAQLVLAETAKIMDLPPLPEGTVLFEEEKMFGYRGRLGGFALPPSKIGIIFDLKVFYEGGEPEFLPESLDESQSKPELKIKSIKIMYKKETKDLSFCGAYIILLADLRKCQTLTFMIKGKDGGEVFEIGANDTISNKREDAVYLGSVYRYLPNGITKDWQMVKIPLSDFYGPDMSKIYSLVFEFTEAGKGTFWIDQIRFHTEAMVDRESEIKGKGYLLLDDFDHSLVNLLGNKTNAYKRLPSECAYELSAEEKYSGQKSLKLTFDKKGSGWCGYYTLLNQIDGDYYDLTLYKSVSFMVKGKEGSETFEIGMADKNWSIIGDSLKAGPVEKYLPGGVTKEWQEVNIPLKNFGALDLIEMSSFVINFYKSSKGVIYIDDLKFYRKTEEDVLKEWDQGG</sequence>
<evidence type="ECO:0000313" key="2">
    <source>
        <dbReference type="EMBL" id="PIU42188.1"/>
    </source>
</evidence>
<dbReference type="Pfam" id="PF21582">
    <property type="entry name" value="CBM30"/>
    <property type="match status" value="2"/>
</dbReference>
<dbReference type="Gene3D" id="2.60.120.430">
    <property type="entry name" value="Galactose-binding lectin"/>
    <property type="match status" value="2"/>
</dbReference>
<feature type="domain" description="Carbohydrate binding" evidence="1">
    <location>
        <begin position="266"/>
        <end position="395"/>
    </location>
</feature>
<name>A0A2J0KUM7_9BACT</name>
<comment type="caution">
    <text evidence="2">The sequence shown here is derived from an EMBL/GenBank/DDBJ whole genome shotgun (WGS) entry which is preliminary data.</text>
</comment>
<protein>
    <recommendedName>
        <fullName evidence="1">Carbohydrate binding domain-containing protein</fullName>
    </recommendedName>
</protein>
<feature type="domain" description="Carbohydrate binding" evidence="1">
    <location>
        <begin position="128"/>
        <end position="215"/>
    </location>
</feature>
<dbReference type="EMBL" id="PEWV01000016">
    <property type="protein sequence ID" value="PIU42188.1"/>
    <property type="molecule type" value="Genomic_DNA"/>
</dbReference>
<evidence type="ECO:0000259" key="1">
    <source>
        <dbReference type="Pfam" id="PF21582"/>
    </source>
</evidence>
<dbReference type="Proteomes" id="UP000230052">
    <property type="component" value="Unassembled WGS sequence"/>
</dbReference>
<dbReference type="SUPFAM" id="SSF49785">
    <property type="entry name" value="Galactose-binding domain-like"/>
    <property type="match status" value="2"/>
</dbReference>
<dbReference type="InterPro" id="IPR008979">
    <property type="entry name" value="Galactose-bd-like_sf"/>
</dbReference>
<gene>
    <name evidence="2" type="ORF">COS99_01615</name>
</gene>
<organism evidence="2 3">
    <name type="scientific">Candidatus Aquitaenariimonas noxiae</name>
    <dbReference type="NCBI Taxonomy" id="1974741"/>
    <lineage>
        <taxon>Bacteria</taxon>
        <taxon>Pseudomonadati</taxon>
        <taxon>Candidatus Omnitrophota</taxon>
        <taxon>Candidatus Aquitaenariimonas</taxon>
    </lineage>
</organism>
<proteinExistence type="predicted"/>
<accession>A0A2J0KUM7</accession>